<keyword evidence="2" id="KW-1185">Reference proteome</keyword>
<protein>
    <submittedName>
        <fullName evidence="1">Uncharacterized protein</fullName>
    </submittedName>
</protein>
<reference evidence="1 2" key="1">
    <citation type="journal article" date="2019" name="Commun. Biol.">
        <title>The bagworm genome reveals a unique fibroin gene that provides high tensile strength.</title>
        <authorList>
            <person name="Kono N."/>
            <person name="Nakamura H."/>
            <person name="Ohtoshi R."/>
            <person name="Tomita M."/>
            <person name="Numata K."/>
            <person name="Arakawa K."/>
        </authorList>
    </citation>
    <scope>NUCLEOTIDE SEQUENCE [LARGE SCALE GENOMIC DNA]</scope>
</reference>
<comment type="caution">
    <text evidence="1">The sequence shown here is derived from an EMBL/GenBank/DDBJ whole genome shotgun (WGS) entry which is preliminary data.</text>
</comment>
<gene>
    <name evidence="1" type="ORF">EVAR_8498_1</name>
</gene>
<organism evidence="1 2">
    <name type="scientific">Eumeta variegata</name>
    <name type="common">Bagworm moth</name>
    <name type="synonym">Eumeta japonica</name>
    <dbReference type="NCBI Taxonomy" id="151549"/>
    <lineage>
        <taxon>Eukaryota</taxon>
        <taxon>Metazoa</taxon>
        <taxon>Ecdysozoa</taxon>
        <taxon>Arthropoda</taxon>
        <taxon>Hexapoda</taxon>
        <taxon>Insecta</taxon>
        <taxon>Pterygota</taxon>
        <taxon>Neoptera</taxon>
        <taxon>Endopterygota</taxon>
        <taxon>Lepidoptera</taxon>
        <taxon>Glossata</taxon>
        <taxon>Ditrysia</taxon>
        <taxon>Tineoidea</taxon>
        <taxon>Psychidae</taxon>
        <taxon>Oiketicinae</taxon>
        <taxon>Eumeta</taxon>
    </lineage>
</organism>
<dbReference type="AlphaFoldDB" id="A0A4C1XPH9"/>
<name>A0A4C1XPH9_EUMVA</name>
<evidence type="ECO:0000313" key="1">
    <source>
        <dbReference type="EMBL" id="GBP64129.1"/>
    </source>
</evidence>
<dbReference type="Proteomes" id="UP000299102">
    <property type="component" value="Unassembled WGS sequence"/>
</dbReference>
<proteinExistence type="predicted"/>
<sequence length="109" mass="11835">MSTSLECNVAIRHGQWNVVGKKEGSDSVEDEYSSTGSGSEMKRRRRCTIHSYTLASPSSVGAAFPLLFEVLTPSAAILELTNQDFLCSAGPSFDRDGARLFFSILKSVL</sequence>
<dbReference type="EMBL" id="BGZK01000888">
    <property type="protein sequence ID" value="GBP64129.1"/>
    <property type="molecule type" value="Genomic_DNA"/>
</dbReference>
<evidence type="ECO:0000313" key="2">
    <source>
        <dbReference type="Proteomes" id="UP000299102"/>
    </source>
</evidence>
<accession>A0A4C1XPH9</accession>